<evidence type="ECO:0000313" key="9">
    <source>
        <dbReference type="Proteomes" id="UP001056766"/>
    </source>
</evidence>
<dbReference type="RefSeq" id="WP_250868738.1">
    <property type="nucleotide sequence ID" value="NZ_JAGSOI010000047.1"/>
</dbReference>
<feature type="binding site" evidence="5">
    <location>
        <position position="194"/>
    </location>
    <ligand>
        <name>Fe cation</name>
        <dbReference type="ChEBI" id="CHEBI:24875"/>
    </ligand>
</feature>
<dbReference type="InterPro" id="IPR044065">
    <property type="entry name" value="ACP_MB"/>
</dbReference>
<evidence type="ECO:0000256" key="4">
    <source>
        <dbReference type="PROSITE-ProRule" id="PRU00703"/>
    </source>
</evidence>
<feature type="domain" description="CBS" evidence="6">
    <location>
        <begin position="28"/>
        <end position="87"/>
    </location>
</feature>
<dbReference type="PROSITE" id="PS51901">
    <property type="entry name" value="ACP_MB"/>
    <property type="match status" value="1"/>
</dbReference>
<evidence type="ECO:0000256" key="3">
    <source>
        <dbReference type="ARBA" id="ARBA00023167"/>
    </source>
</evidence>
<dbReference type="InterPro" id="IPR046342">
    <property type="entry name" value="CBS_dom_sf"/>
</dbReference>
<protein>
    <submittedName>
        <fullName evidence="8">CBS domain-containing protein</fullName>
    </submittedName>
</protein>
<keyword evidence="2 4" id="KW-0129">CBS domain</keyword>
<feature type="domain" description="ACP-type MB" evidence="7">
    <location>
        <begin position="167"/>
        <end position="199"/>
    </location>
</feature>
<keyword evidence="5" id="KW-0862">Zinc</keyword>
<evidence type="ECO:0000256" key="1">
    <source>
        <dbReference type="ARBA" id="ARBA00022605"/>
    </source>
</evidence>
<accession>A0A9E4ZGD1</accession>
<organism evidence="8 9">
    <name type="scientific">Methanococcoides seepicolus</name>
    <dbReference type="NCBI Taxonomy" id="2828780"/>
    <lineage>
        <taxon>Archaea</taxon>
        <taxon>Methanobacteriati</taxon>
        <taxon>Methanobacteriota</taxon>
        <taxon>Stenosarchaea group</taxon>
        <taxon>Methanomicrobia</taxon>
        <taxon>Methanosarcinales</taxon>
        <taxon>Methanosarcinaceae</taxon>
        <taxon>Methanococcoides</taxon>
    </lineage>
</organism>
<comment type="caution">
    <text evidence="8">The sequence shown here is derived from an EMBL/GenBank/DDBJ whole genome shotgun (WGS) entry which is preliminary data.</text>
</comment>
<feature type="binding site" evidence="5">
    <location>
        <position position="175"/>
    </location>
    <ligand>
        <name>Fe cation</name>
        <dbReference type="ChEBI" id="CHEBI:24875"/>
    </ligand>
</feature>
<feature type="domain" description="CBS" evidence="6">
    <location>
        <begin position="93"/>
        <end position="152"/>
    </location>
</feature>
<keyword evidence="3" id="KW-0486">Methionine biosynthesis</keyword>
<evidence type="ECO:0000259" key="6">
    <source>
        <dbReference type="PROSITE" id="PS51371"/>
    </source>
</evidence>
<feature type="binding site" evidence="5">
    <location>
        <position position="191"/>
    </location>
    <ligand>
        <name>Zn(2+)</name>
        <dbReference type="ChEBI" id="CHEBI:29105"/>
    </ligand>
</feature>
<evidence type="ECO:0000313" key="8">
    <source>
        <dbReference type="EMBL" id="MCM1987393.1"/>
    </source>
</evidence>
<reference evidence="8" key="2">
    <citation type="submission" date="2021-04" db="EMBL/GenBank/DDBJ databases">
        <authorList>
            <person name="Dong X."/>
        </authorList>
    </citation>
    <scope>NUCLEOTIDE SEQUENCE</scope>
    <source>
        <strain evidence="8">LLY</strain>
    </source>
</reference>
<dbReference type="Proteomes" id="UP001056766">
    <property type="component" value="Unassembled WGS sequence"/>
</dbReference>
<dbReference type="SMART" id="SM00116">
    <property type="entry name" value="CBS"/>
    <property type="match status" value="2"/>
</dbReference>
<dbReference type="InterPro" id="IPR000644">
    <property type="entry name" value="CBS_dom"/>
</dbReference>
<feature type="binding site" evidence="5">
    <location>
        <position position="175"/>
    </location>
    <ligand>
        <name>Zn(2+)</name>
        <dbReference type="ChEBI" id="CHEBI:29105"/>
    </ligand>
</feature>
<dbReference type="EMBL" id="JAGSOI010000047">
    <property type="protein sequence ID" value="MCM1987393.1"/>
    <property type="molecule type" value="Genomic_DNA"/>
</dbReference>
<dbReference type="SUPFAM" id="SSF54631">
    <property type="entry name" value="CBS-domain pair"/>
    <property type="match status" value="1"/>
</dbReference>
<keyword evidence="5" id="KW-0479">Metal-binding</keyword>
<keyword evidence="1" id="KW-0028">Amino-acid biosynthesis</keyword>
<feature type="binding site" evidence="5">
    <location>
        <position position="194"/>
    </location>
    <ligand>
        <name>Zn(2+)</name>
        <dbReference type="ChEBI" id="CHEBI:29105"/>
    </ligand>
</feature>
<sequence length="199" mass="21946">MVLVTKGDIEADGSIKETLKDVTVHEIMTKDVFILDVTSTALEVAKAMDEQNIDSVIITKYGEATGIITERDMVCKVMVKDAMPHTVNAEEIMSSPILTVKPNTGAIKASEMMVKFHIRRLAVTDGKAIVGLVTDRDILTVAPGLNTILEDLIEINREQDVVETIDIERGVCQRCGSHVDDLTQFNGLILCEDCREEEE</sequence>
<feature type="binding site" evidence="5">
    <location>
        <position position="191"/>
    </location>
    <ligand>
        <name>Fe cation</name>
        <dbReference type="ChEBI" id="CHEBI:24875"/>
    </ligand>
</feature>
<dbReference type="Gene3D" id="3.10.580.10">
    <property type="entry name" value="CBS-domain"/>
    <property type="match status" value="1"/>
</dbReference>
<dbReference type="PANTHER" id="PTHR43080">
    <property type="entry name" value="CBS DOMAIN-CONTAINING PROTEIN CBSX3, MITOCHONDRIAL"/>
    <property type="match status" value="1"/>
</dbReference>
<dbReference type="Pfam" id="PF00571">
    <property type="entry name" value="CBS"/>
    <property type="match status" value="2"/>
</dbReference>
<gene>
    <name evidence="8" type="ORF">KDK67_10430</name>
</gene>
<dbReference type="GO" id="GO:0009086">
    <property type="term" value="P:methionine biosynthetic process"/>
    <property type="evidence" value="ECO:0007669"/>
    <property type="project" value="UniProtKB-KW"/>
</dbReference>
<dbReference type="AlphaFoldDB" id="A0A9E4ZGD1"/>
<evidence type="ECO:0000259" key="7">
    <source>
        <dbReference type="PROSITE" id="PS51901"/>
    </source>
</evidence>
<keyword evidence="5" id="KW-0408">Iron</keyword>
<dbReference type="PANTHER" id="PTHR43080:SF2">
    <property type="entry name" value="CBS DOMAIN-CONTAINING PROTEIN"/>
    <property type="match status" value="1"/>
</dbReference>
<keyword evidence="9" id="KW-1185">Reference proteome</keyword>
<name>A0A9E4ZGD1_9EURY</name>
<dbReference type="PROSITE" id="PS51371">
    <property type="entry name" value="CBS"/>
    <property type="match status" value="2"/>
</dbReference>
<dbReference type="InterPro" id="IPR051257">
    <property type="entry name" value="Diverse_CBS-Domain"/>
</dbReference>
<dbReference type="GO" id="GO:0046872">
    <property type="term" value="F:metal ion binding"/>
    <property type="evidence" value="ECO:0007669"/>
    <property type="project" value="UniProtKB-KW"/>
</dbReference>
<evidence type="ECO:0000256" key="5">
    <source>
        <dbReference type="PROSITE-ProRule" id="PRU01249"/>
    </source>
</evidence>
<proteinExistence type="predicted"/>
<feature type="binding site" evidence="5">
    <location>
        <position position="172"/>
    </location>
    <ligand>
        <name>Zn(2+)</name>
        <dbReference type="ChEBI" id="CHEBI:29105"/>
    </ligand>
</feature>
<feature type="binding site" evidence="5">
    <location>
        <position position="172"/>
    </location>
    <ligand>
        <name>Fe cation</name>
        <dbReference type="ChEBI" id="CHEBI:24875"/>
    </ligand>
</feature>
<reference evidence="8" key="1">
    <citation type="journal article" date="2021" name="mSystems">
        <title>Bacteria and Archaea Synergistically Convert Glycine Betaine to Biogenic Methane in the Formosa Cold Seep of the South China Sea.</title>
        <authorList>
            <person name="Li L."/>
            <person name="Zhang W."/>
            <person name="Zhang S."/>
            <person name="Song L."/>
            <person name="Sun Q."/>
            <person name="Zhang H."/>
            <person name="Xiang H."/>
            <person name="Dong X."/>
        </authorList>
    </citation>
    <scope>NUCLEOTIDE SEQUENCE</scope>
    <source>
        <strain evidence="8">LLY</strain>
    </source>
</reference>
<evidence type="ECO:0000256" key="2">
    <source>
        <dbReference type="ARBA" id="ARBA00023122"/>
    </source>
</evidence>